<evidence type="ECO:0000256" key="4">
    <source>
        <dbReference type="ARBA" id="ARBA00022840"/>
    </source>
</evidence>
<keyword evidence="9" id="KW-1185">Reference proteome</keyword>
<evidence type="ECO:0000256" key="3">
    <source>
        <dbReference type="ARBA" id="ARBA00022777"/>
    </source>
</evidence>
<dbReference type="RefSeq" id="WP_145026580.1">
    <property type="nucleotide sequence ID" value="NZ_CP036271.1"/>
</dbReference>
<dbReference type="EMBL" id="CP036271">
    <property type="protein sequence ID" value="QDT52314.1"/>
    <property type="molecule type" value="Genomic_DNA"/>
</dbReference>
<feature type="transmembrane region" description="Helical" evidence="6">
    <location>
        <begin position="682"/>
        <end position="701"/>
    </location>
</feature>
<keyword evidence="2 5" id="KW-0547">Nucleotide-binding</keyword>
<dbReference type="PANTHER" id="PTHR43289:SF34">
    <property type="entry name" value="SERINE_THREONINE-PROTEIN KINASE YBDM-RELATED"/>
    <property type="match status" value="1"/>
</dbReference>
<dbReference type="GO" id="GO:0005524">
    <property type="term" value="F:ATP binding"/>
    <property type="evidence" value="ECO:0007669"/>
    <property type="project" value="UniProtKB-UniRule"/>
</dbReference>
<keyword evidence="6" id="KW-0472">Membrane</keyword>
<evidence type="ECO:0000256" key="6">
    <source>
        <dbReference type="SAM" id="Phobius"/>
    </source>
</evidence>
<keyword evidence="3 8" id="KW-0418">Kinase</keyword>
<feature type="domain" description="Protein kinase" evidence="7">
    <location>
        <begin position="170"/>
        <end position="475"/>
    </location>
</feature>
<dbReference type="InterPro" id="IPR008271">
    <property type="entry name" value="Ser/Thr_kinase_AS"/>
</dbReference>
<keyword evidence="1 8" id="KW-0808">Transferase</keyword>
<protein>
    <submittedName>
        <fullName evidence="8">Serine/threonine-protein kinase PknB</fullName>
        <ecNumber evidence="8">2.7.11.1</ecNumber>
    </submittedName>
</protein>
<dbReference type="KEGG" id="ccos:Pan44_03230"/>
<keyword evidence="4 5" id="KW-0067">ATP-binding</keyword>
<dbReference type="PANTHER" id="PTHR43289">
    <property type="entry name" value="MITOGEN-ACTIVATED PROTEIN KINASE KINASE KINASE 20-RELATED"/>
    <property type="match status" value="1"/>
</dbReference>
<dbReference type="GO" id="GO:0004674">
    <property type="term" value="F:protein serine/threonine kinase activity"/>
    <property type="evidence" value="ECO:0007669"/>
    <property type="project" value="UniProtKB-EC"/>
</dbReference>
<evidence type="ECO:0000313" key="9">
    <source>
        <dbReference type="Proteomes" id="UP000315700"/>
    </source>
</evidence>
<dbReference type="SUPFAM" id="SSF56112">
    <property type="entry name" value="Protein kinase-like (PK-like)"/>
    <property type="match status" value="1"/>
</dbReference>
<feature type="transmembrane region" description="Helical" evidence="6">
    <location>
        <begin position="707"/>
        <end position="727"/>
    </location>
</feature>
<dbReference type="CDD" id="cd14014">
    <property type="entry name" value="STKc_PknB_like"/>
    <property type="match status" value="1"/>
</dbReference>
<evidence type="ECO:0000256" key="1">
    <source>
        <dbReference type="ARBA" id="ARBA00022679"/>
    </source>
</evidence>
<feature type="transmembrane region" description="Helical" evidence="6">
    <location>
        <begin position="542"/>
        <end position="565"/>
    </location>
</feature>
<dbReference type="PROSITE" id="PS00107">
    <property type="entry name" value="PROTEIN_KINASE_ATP"/>
    <property type="match status" value="1"/>
</dbReference>
<evidence type="ECO:0000256" key="2">
    <source>
        <dbReference type="ARBA" id="ARBA00022741"/>
    </source>
</evidence>
<keyword evidence="6" id="KW-0812">Transmembrane</keyword>
<evidence type="ECO:0000256" key="5">
    <source>
        <dbReference type="PROSITE-ProRule" id="PRU10141"/>
    </source>
</evidence>
<feature type="transmembrane region" description="Helical" evidence="6">
    <location>
        <begin position="586"/>
        <end position="608"/>
    </location>
</feature>
<dbReference type="InterPro" id="IPR017441">
    <property type="entry name" value="Protein_kinase_ATP_BS"/>
</dbReference>
<dbReference type="Gene3D" id="1.10.510.10">
    <property type="entry name" value="Transferase(Phosphotransferase) domain 1"/>
    <property type="match status" value="2"/>
</dbReference>
<keyword evidence="6" id="KW-1133">Transmembrane helix</keyword>
<dbReference type="Proteomes" id="UP000315700">
    <property type="component" value="Chromosome"/>
</dbReference>
<dbReference type="AlphaFoldDB" id="A0A517S861"/>
<sequence length="750" mass="82048">MSDSATEPTLLSLDAAAHSWSLLSAQIDRFIQAWDLAASGESAAPEINDFLPPDASPVLIQELLLELVKVDLDYRWTRDHLPRRVEDYLGDFPGLADLVTPDVLFEECRLRKQAGESVDLEEHRKAFPRCAAELERLWKLENTSPQSGNGAHAVRRVLDRFVPGDAVDDFDLLTLLGSGAFARVFLARQRSMQRLVALKLSADKSREPQTLAQLDHDNIVRVFDQRSVPEVGLRLLYMQYVPGGTLQDVVPLVKATPGHERTGALLVDAVRNALEKRGEVDRLATTWADATRRVPWSDIVCRIGMQLARALEYAHRAGVLHRDIKPANVLLAGDGSPRLADFNISFSASSLGSTPAAYFGGSLAYMSPEQLEAAHPGIDRSPDSLDGRSDLYSLGVLLYEVSRGQRPFTDESVVDNWTATLEQMIARRKGGPPEEAHSVTDTGSRALAQVLGRCLKADVGGRFQSGGELARHLEVCLDRPAWRLLNDVDQGWRGAVRRFPRLAAVMGVLLPNQAATAFNIFYNEAEIIVPLAATHAGVRELFWNTLTCVNAVAFPIGIAWALDRVRGVFPGVTGRGPSTPVIRRRALLSGVNAGGICLLLWFTAGFVYPIVLRHSGVAMTLSHQVHFLVSLTMCGLVSAVYPFFALTWVAVKVYYPSLVRLSDRTLPEDEVVLRSVKQWCEAGLMLAAAVPLLAVTLLVVTGSKAQLALMIAAAGGLFGFVLCFLAYRTLRDDLETLLRVIGKSSSGRIA</sequence>
<feature type="transmembrane region" description="Helical" evidence="6">
    <location>
        <begin position="628"/>
        <end position="651"/>
    </location>
</feature>
<accession>A0A517S861</accession>
<dbReference type="InParanoid" id="A0A517S861"/>
<gene>
    <name evidence="8" type="primary">pknB_1</name>
    <name evidence="8" type="ORF">Pan44_03230</name>
</gene>
<dbReference type="SMART" id="SM00220">
    <property type="entry name" value="S_TKc"/>
    <property type="match status" value="1"/>
</dbReference>
<evidence type="ECO:0000259" key="7">
    <source>
        <dbReference type="PROSITE" id="PS50011"/>
    </source>
</evidence>
<dbReference type="PROSITE" id="PS00108">
    <property type="entry name" value="PROTEIN_KINASE_ST"/>
    <property type="match status" value="1"/>
</dbReference>
<dbReference type="EC" id="2.7.11.1" evidence="8"/>
<evidence type="ECO:0000313" key="8">
    <source>
        <dbReference type="EMBL" id="QDT52314.1"/>
    </source>
</evidence>
<dbReference type="InterPro" id="IPR011009">
    <property type="entry name" value="Kinase-like_dom_sf"/>
</dbReference>
<dbReference type="OrthoDB" id="6111975at2"/>
<dbReference type="Pfam" id="PF00069">
    <property type="entry name" value="Pkinase"/>
    <property type="match status" value="1"/>
</dbReference>
<dbReference type="PROSITE" id="PS50011">
    <property type="entry name" value="PROTEIN_KINASE_DOM"/>
    <property type="match status" value="1"/>
</dbReference>
<reference evidence="8 9" key="1">
    <citation type="submission" date="2019-02" db="EMBL/GenBank/DDBJ databases">
        <title>Deep-cultivation of Planctomycetes and their phenomic and genomic characterization uncovers novel biology.</title>
        <authorList>
            <person name="Wiegand S."/>
            <person name="Jogler M."/>
            <person name="Boedeker C."/>
            <person name="Pinto D."/>
            <person name="Vollmers J."/>
            <person name="Rivas-Marin E."/>
            <person name="Kohn T."/>
            <person name="Peeters S.H."/>
            <person name="Heuer A."/>
            <person name="Rast P."/>
            <person name="Oberbeckmann S."/>
            <person name="Bunk B."/>
            <person name="Jeske O."/>
            <person name="Meyerdierks A."/>
            <person name="Storesund J.E."/>
            <person name="Kallscheuer N."/>
            <person name="Luecker S."/>
            <person name="Lage O.M."/>
            <person name="Pohl T."/>
            <person name="Merkel B.J."/>
            <person name="Hornburger P."/>
            <person name="Mueller R.-W."/>
            <person name="Bruemmer F."/>
            <person name="Labrenz M."/>
            <person name="Spormann A.M."/>
            <person name="Op den Camp H."/>
            <person name="Overmann J."/>
            <person name="Amann R."/>
            <person name="Jetten M.S.M."/>
            <person name="Mascher T."/>
            <person name="Medema M.H."/>
            <person name="Devos D.P."/>
            <person name="Kaster A.-K."/>
            <person name="Ovreas L."/>
            <person name="Rohde M."/>
            <person name="Galperin M.Y."/>
            <person name="Jogler C."/>
        </authorList>
    </citation>
    <scope>NUCLEOTIDE SEQUENCE [LARGE SCALE GENOMIC DNA]</scope>
    <source>
        <strain evidence="8 9">Pan44</strain>
    </source>
</reference>
<feature type="binding site" evidence="5">
    <location>
        <position position="199"/>
    </location>
    <ligand>
        <name>ATP</name>
        <dbReference type="ChEBI" id="CHEBI:30616"/>
    </ligand>
</feature>
<proteinExistence type="predicted"/>
<organism evidence="8 9">
    <name type="scientific">Caulifigura coniformis</name>
    <dbReference type="NCBI Taxonomy" id="2527983"/>
    <lineage>
        <taxon>Bacteria</taxon>
        <taxon>Pseudomonadati</taxon>
        <taxon>Planctomycetota</taxon>
        <taxon>Planctomycetia</taxon>
        <taxon>Planctomycetales</taxon>
        <taxon>Planctomycetaceae</taxon>
        <taxon>Caulifigura</taxon>
    </lineage>
</organism>
<dbReference type="InterPro" id="IPR000719">
    <property type="entry name" value="Prot_kinase_dom"/>
</dbReference>
<name>A0A517S861_9PLAN</name>